<dbReference type="PANTHER" id="PTHR33099:SF7">
    <property type="entry name" value="MYND-TYPE DOMAIN-CONTAINING PROTEIN"/>
    <property type="match status" value="1"/>
</dbReference>
<name>W9CBQ1_SCLBF</name>
<keyword evidence="3" id="KW-1185">Reference proteome</keyword>
<dbReference type="HOGENOM" id="CLU_367285_0_0_1"/>
<dbReference type="AlphaFoldDB" id="W9CBQ1"/>
<gene>
    <name evidence="2" type="ORF">SBOR_6348</name>
</gene>
<dbReference type="Proteomes" id="UP000019487">
    <property type="component" value="Unassembled WGS sequence"/>
</dbReference>
<sequence>MANSNATSVETASYKEPSFRKLKENLRVSLDGIKKSSAVFHNGSIPDAVNPGIFIEGHGIIGFPLTEYDFARIIAASGSRSGESDVDTLPSPHIHSVPGIQISTRNPDWESVVESVLEQVKVEIGLGNKSASSELSALMYYEPGSTMEIFDTSELTESDFGVLDIILPSAREGEEFIVQYGGKKSRIQGDGSEWDPSFLAWFTDVPVSSTPLSSGHRLIVRYKLRHTAPGETSSAAALKTSLLDLQSILKIWNKNQQLISGNVLGYVLSENRFSRTSSINTLSEQDRHIFNQLKEVCEDNKFDVYLSRLDKLVKGQAYSEPGSPIQRFEHCDCSDDSCDEGGLEHDRGQVVREVIREETLELTGGIDLEDEVLHEAGPSFSKDNLVNGDDFDSALTYEELEENDDEHSERRSCFTYTIKASTADREVLAKAFRLILPESDPWSETSTGLLREVFSRVLISTVDLDEKCLFHRALPLYFSSPEYHPLLAVMKERHGSHWLLAGAESHISQIDVFHLRCKVIENLSPYEETLDWSSDQYEVALSSSRSLGVRDAASLTRLAKGWSEKQLIKLFLPAIKKNLHVQRMLCAILTHVSSSLSLSKYTPQPLDLVFQELLSANFNRLVGLDLNDWPDDFPLVEGENGYDASYISNKGPTQPRGEPYETPPQGVAKVSDDDFQEIQKVIAYVISKTNRKPTTSNSAHNLQTEVVASFDGKNVGGAGVDKKRGFTSNDTPSKDDAVADDAQIKRFPAQNQWHQPGRF</sequence>
<evidence type="ECO:0000256" key="1">
    <source>
        <dbReference type="SAM" id="MobiDB-lite"/>
    </source>
</evidence>
<evidence type="ECO:0000313" key="3">
    <source>
        <dbReference type="Proteomes" id="UP000019487"/>
    </source>
</evidence>
<evidence type="ECO:0000313" key="2">
    <source>
        <dbReference type="EMBL" id="ESZ93248.1"/>
    </source>
</evidence>
<feature type="region of interest" description="Disordered" evidence="1">
    <location>
        <begin position="644"/>
        <end position="668"/>
    </location>
</feature>
<comment type="caution">
    <text evidence="2">The sequence shown here is derived from an EMBL/GenBank/DDBJ whole genome shotgun (WGS) entry which is preliminary data.</text>
</comment>
<reference evidence="2 3" key="1">
    <citation type="journal article" date="2014" name="Genome Announc.">
        <title>Draft genome sequence of Sclerotinia borealis, a psychrophilic plant pathogenic fungus.</title>
        <authorList>
            <person name="Mardanov A.V."/>
            <person name="Beletsky A.V."/>
            <person name="Kadnikov V.V."/>
            <person name="Ignatov A.N."/>
            <person name="Ravin N.V."/>
        </authorList>
    </citation>
    <scope>NUCLEOTIDE SEQUENCE [LARGE SCALE GENOMIC DNA]</scope>
    <source>
        <strain evidence="3">F-4157</strain>
    </source>
</reference>
<dbReference type="OrthoDB" id="27483at2759"/>
<proteinExistence type="predicted"/>
<protein>
    <submittedName>
        <fullName evidence="2">Uncharacterized protein</fullName>
    </submittedName>
</protein>
<dbReference type="PANTHER" id="PTHR33099">
    <property type="entry name" value="FE2OG DIOXYGENASE DOMAIN-CONTAINING PROTEIN"/>
    <property type="match status" value="1"/>
</dbReference>
<feature type="compositionally biased region" description="Polar residues" evidence="1">
    <location>
        <begin position="749"/>
        <end position="759"/>
    </location>
</feature>
<organism evidence="2 3">
    <name type="scientific">Sclerotinia borealis (strain F-4128)</name>
    <dbReference type="NCBI Taxonomy" id="1432307"/>
    <lineage>
        <taxon>Eukaryota</taxon>
        <taxon>Fungi</taxon>
        <taxon>Dikarya</taxon>
        <taxon>Ascomycota</taxon>
        <taxon>Pezizomycotina</taxon>
        <taxon>Leotiomycetes</taxon>
        <taxon>Helotiales</taxon>
        <taxon>Sclerotiniaceae</taxon>
        <taxon>Sclerotinia</taxon>
    </lineage>
</organism>
<dbReference type="EMBL" id="AYSA01000333">
    <property type="protein sequence ID" value="ESZ93248.1"/>
    <property type="molecule type" value="Genomic_DNA"/>
</dbReference>
<feature type="region of interest" description="Disordered" evidence="1">
    <location>
        <begin position="713"/>
        <end position="759"/>
    </location>
</feature>
<accession>W9CBQ1</accession>